<comment type="caution">
    <text evidence="3">The sequence shown here is derived from an EMBL/GenBank/DDBJ whole genome shotgun (WGS) entry which is preliminary data.</text>
</comment>
<evidence type="ECO:0000259" key="2">
    <source>
        <dbReference type="Pfam" id="PF00248"/>
    </source>
</evidence>
<evidence type="ECO:0000256" key="1">
    <source>
        <dbReference type="ARBA" id="ARBA00023002"/>
    </source>
</evidence>
<evidence type="ECO:0000313" key="4">
    <source>
        <dbReference type="Proteomes" id="UP000520814"/>
    </source>
</evidence>
<dbReference type="InterPro" id="IPR023210">
    <property type="entry name" value="NADP_OxRdtase_dom"/>
</dbReference>
<keyword evidence="4" id="KW-1185">Reference proteome</keyword>
<dbReference type="PANTHER" id="PTHR43364">
    <property type="entry name" value="NADH-SPECIFIC METHYLGLYOXAL REDUCTASE-RELATED"/>
    <property type="match status" value="1"/>
</dbReference>
<dbReference type="GO" id="GO:0016491">
    <property type="term" value="F:oxidoreductase activity"/>
    <property type="evidence" value="ECO:0007669"/>
    <property type="project" value="UniProtKB-KW"/>
</dbReference>
<sequence length="322" mass="35589">MKYRKIGKTDLEVSEVSLGCWTMGGLNWVNGNPNGWANVDEDEIVAGIKTALDAGVNHFDNADVYGNGKAERMLARALDKLGVKSESVVIATKIGHFPGTAAHAYEPAHIRHQCEQSLINLKREYIDIYYFHHGWFGEHLEEAAATMDALVAEGKVRVKGQSAYSTDDFAKAIPVVKPDALQSWAHALDDQFVRPGARLQELMDEYGCTFVAFSPLAQGRLLDKFDPTKPPTFEPGDHRLGNRGFEAEAILALKPKLEKLKARFGATTEDLSAVAQRYILNLDNVACVIPGFRNERQVKCNLAAVERELSAEDMDFIRASLA</sequence>
<dbReference type="PRINTS" id="PR00069">
    <property type="entry name" value="ALDKETRDTASE"/>
</dbReference>
<protein>
    <submittedName>
        <fullName evidence="3">Aryl-alcohol dehydrogenase-like predicted oxidoreductase</fullName>
    </submittedName>
</protein>
<organism evidence="3 4">
    <name type="scientific">Armatimonas rosea</name>
    <dbReference type="NCBI Taxonomy" id="685828"/>
    <lineage>
        <taxon>Bacteria</taxon>
        <taxon>Bacillati</taxon>
        <taxon>Armatimonadota</taxon>
        <taxon>Armatimonadia</taxon>
        <taxon>Armatimonadales</taxon>
        <taxon>Armatimonadaceae</taxon>
        <taxon>Armatimonas</taxon>
    </lineage>
</organism>
<dbReference type="RefSeq" id="WP_184202034.1">
    <property type="nucleotide sequence ID" value="NZ_JACHGW010000004.1"/>
</dbReference>
<dbReference type="InterPro" id="IPR050523">
    <property type="entry name" value="AKR_Detox_Biosynth"/>
</dbReference>
<dbReference type="Gene3D" id="3.20.20.100">
    <property type="entry name" value="NADP-dependent oxidoreductase domain"/>
    <property type="match status" value="1"/>
</dbReference>
<dbReference type="InterPro" id="IPR036812">
    <property type="entry name" value="NAD(P)_OxRdtase_dom_sf"/>
</dbReference>
<dbReference type="PANTHER" id="PTHR43364:SF4">
    <property type="entry name" value="NAD(P)-LINKED OXIDOREDUCTASE SUPERFAMILY PROTEIN"/>
    <property type="match status" value="1"/>
</dbReference>
<dbReference type="GO" id="GO:0005829">
    <property type="term" value="C:cytosol"/>
    <property type="evidence" value="ECO:0007669"/>
    <property type="project" value="TreeGrafter"/>
</dbReference>
<accession>A0A7W9W8Y7</accession>
<feature type="domain" description="NADP-dependent oxidoreductase" evidence="2">
    <location>
        <begin position="27"/>
        <end position="319"/>
    </location>
</feature>
<dbReference type="AlphaFoldDB" id="A0A7W9W8Y7"/>
<dbReference type="InterPro" id="IPR020471">
    <property type="entry name" value="AKR"/>
</dbReference>
<dbReference type="SUPFAM" id="SSF51430">
    <property type="entry name" value="NAD(P)-linked oxidoreductase"/>
    <property type="match status" value="1"/>
</dbReference>
<gene>
    <name evidence="3" type="ORF">HNQ39_004456</name>
</gene>
<dbReference type="Pfam" id="PF00248">
    <property type="entry name" value="Aldo_ket_red"/>
    <property type="match status" value="1"/>
</dbReference>
<name>A0A7W9W8Y7_ARMRO</name>
<keyword evidence="1" id="KW-0560">Oxidoreductase</keyword>
<proteinExistence type="predicted"/>
<reference evidence="3 4" key="1">
    <citation type="submission" date="2020-08" db="EMBL/GenBank/DDBJ databases">
        <title>Genomic Encyclopedia of Type Strains, Phase IV (KMG-IV): sequencing the most valuable type-strain genomes for metagenomic binning, comparative biology and taxonomic classification.</title>
        <authorList>
            <person name="Goeker M."/>
        </authorList>
    </citation>
    <scope>NUCLEOTIDE SEQUENCE [LARGE SCALE GENOMIC DNA]</scope>
    <source>
        <strain evidence="3 4">DSM 23562</strain>
    </source>
</reference>
<dbReference type="Proteomes" id="UP000520814">
    <property type="component" value="Unassembled WGS sequence"/>
</dbReference>
<dbReference type="EMBL" id="JACHGW010000004">
    <property type="protein sequence ID" value="MBB6052635.1"/>
    <property type="molecule type" value="Genomic_DNA"/>
</dbReference>
<evidence type="ECO:0000313" key="3">
    <source>
        <dbReference type="EMBL" id="MBB6052635.1"/>
    </source>
</evidence>